<name>A0A6C0AWC5_9ZZZZ</name>
<dbReference type="AlphaFoldDB" id="A0A6C0AWC5"/>
<organism evidence="1">
    <name type="scientific">viral metagenome</name>
    <dbReference type="NCBI Taxonomy" id="1070528"/>
    <lineage>
        <taxon>unclassified sequences</taxon>
        <taxon>metagenomes</taxon>
        <taxon>organismal metagenomes</taxon>
    </lineage>
</organism>
<proteinExistence type="predicted"/>
<evidence type="ECO:0000313" key="1">
    <source>
        <dbReference type="EMBL" id="QHS84259.1"/>
    </source>
</evidence>
<reference evidence="1" key="1">
    <citation type="journal article" date="2020" name="Nature">
        <title>Giant virus diversity and host interactions through global metagenomics.</title>
        <authorList>
            <person name="Schulz F."/>
            <person name="Roux S."/>
            <person name="Paez-Espino D."/>
            <person name="Jungbluth S."/>
            <person name="Walsh D.A."/>
            <person name="Denef V.J."/>
            <person name="McMahon K.D."/>
            <person name="Konstantinidis K.T."/>
            <person name="Eloe-Fadrosh E.A."/>
            <person name="Kyrpides N.C."/>
            <person name="Woyke T."/>
        </authorList>
    </citation>
    <scope>NUCLEOTIDE SEQUENCE</scope>
    <source>
        <strain evidence="1">GVMAG-S-ERX555965-48</strain>
    </source>
</reference>
<accession>A0A6C0AWC5</accession>
<protein>
    <submittedName>
        <fullName evidence="1">Uncharacterized protein</fullName>
    </submittedName>
</protein>
<sequence length="154" mass="18606">MSYSIAVTRFNEHTWREQTIYMNKHKSLIYNSPCHITDKIPINNYVIILEMHNDDNQIKGIGLIKNYVINKKKNIFNEPNYNRFTYKSVYRIDRNELNKYDESILQFFDIICFTGKKHLKRGKGIQRIPNNIIEKCKNIVYFPVYFEKLFKNKI</sequence>
<dbReference type="EMBL" id="MN738776">
    <property type="protein sequence ID" value="QHS84259.1"/>
    <property type="molecule type" value="Genomic_DNA"/>
</dbReference>